<evidence type="ECO:0000256" key="2">
    <source>
        <dbReference type="ARBA" id="ARBA00007639"/>
    </source>
</evidence>
<comment type="subcellular location">
    <subcellularLocation>
        <location evidence="1">Cell envelope</location>
    </subcellularLocation>
</comment>
<feature type="domain" description="Periplasmic binding protein" evidence="5">
    <location>
        <begin position="66"/>
        <end position="325"/>
    </location>
</feature>
<organism evidence="6 7">
    <name type="scientific">Brevibacillus brevis</name>
    <name type="common">Bacillus brevis</name>
    <dbReference type="NCBI Taxonomy" id="1393"/>
    <lineage>
        <taxon>Bacteria</taxon>
        <taxon>Bacillati</taxon>
        <taxon>Bacillota</taxon>
        <taxon>Bacilli</taxon>
        <taxon>Bacillales</taxon>
        <taxon>Paenibacillaceae</taxon>
        <taxon>Brevibacillus</taxon>
    </lineage>
</organism>
<dbReference type="SUPFAM" id="SSF53822">
    <property type="entry name" value="Periplasmic binding protein-like I"/>
    <property type="match status" value="1"/>
</dbReference>
<evidence type="ECO:0000256" key="3">
    <source>
        <dbReference type="ARBA" id="ARBA00022729"/>
    </source>
</evidence>
<keyword evidence="3" id="KW-0732">Signal</keyword>
<accession>A0ABY9SZU9</accession>
<dbReference type="RefSeq" id="WP_310764748.1">
    <property type="nucleotide sequence ID" value="NZ_CP134050.1"/>
</dbReference>
<dbReference type="EMBL" id="CP134050">
    <property type="protein sequence ID" value="WNC13256.1"/>
    <property type="molecule type" value="Genomic_DNA"/>
</dbReference>
<evidence type="ECO:0000256" key="4">
    <source>
        <dbReference type="SAM" id="MobiDB-lite"/>
    </source>
</evidence>
<keyword evidence="7" id="KW-1185">Reference proteome</keyword>
<evidence type="ECO:0000259" key="5">
    <source>
        <dbReference type="Pfam" id="PF13407"/>
    </source>
</evidence>
<gene>
    <name evidence="6" type="ORF">RGB73_21505</name>
</gene>
<name>A0ABY9SZU9_BREBE</name>
<dbReference type="CDD" id="cd06309">
    <property type="entry name" value="PBP1_galactofuranose_YtfQ-like"/>
    <property type="match status" value="1"/>
</dbReference>
<dbReference type="Gene3D" id="3.40.50.2300">
    <property type="match status" value="2"/>
</dbReference>
<dbReference type="PANTHER" id="PTHR46847:SF3">
    <property type="entry name" value="GALACTOFURANOSE-BINDING PROTEIN YTFQ"/>
    <property type="match status" value="1"/>
</dbReference>
<proteinExistence type="inferred from homology"/>
<feature type="region of interest" description="Disordered" evidence="4">
    <location>
        <begin position="33"/>
        <end position="52"/>
    </location>
</feature>
<dbReference type="Proteomes" id="UP001256827">
    <property type="component" value="Chromosome"/>
</dbReference>
<dbReference type="PROSITE" id="PS51257">
    <property type="entry name" value="PROKAR_LIPOPROTEIN"/>
    <property type="match status" value="1"/>
</dbReference>
<dbReference type="Pfam" id="PF13407">
    <property type="entry name" value="Peripla_BP_4"/>
    <property type="match status" value="1"/>
</dbReference>
<dbReference type="InterPro" id="IPR028082">
    <property type="entry name" value="Peripla_BP_I"/>
</dbReference>
<evidence type="ECO:0000313" key="7">
    <source>
        <dbReference type="Proteomes" id="UP001256827"/>
    </source>
</evidence>
<comment type="similarity">
    <text evidence="2">Belongs to the bacterial solute-binding protein 2 family.</text>
</comment>
<reference evidence="6 7" key="1">
    <citation type="submission" date="2023-09" db="EMBL/GenBank/DDBJ databases">
        <title>Complete Genome and Methylome dissection of Bacillus brevis NEB573 original source of BbsI restriction endonuclease.</title>
        <authorList>
            <person name="Fomenkov A."/>
            <person name="Roberts R.D."/>
        </authorList>
    </citation>
    <scope>NUCLEOTIDE SEQUENCE [LARGE SCALE GENOMIC DNA]</scope>
    <source>
        <strain evidence="6 7">NEB573</strain>
    </source>
</reference>
<sequence length="353" mass="38515">MGRQSRRWFFPYIWILLMACGLLGCNEASTLESSPSAAPHMEGAISGQGRASDAAEPLTDKRIVVGFSQLGSESDWRIANTRSIQEAAREAGITLLFSNAEQSQEKQFEAIRSFIRHKVDVIAIAPVVQSGWEPILKEAKQAGIPVIITDRAVDVKDPSLYVSFIGSDFYEEGRKAGKYLLDKLRDTPGPIVIAELQGTVGSTPSIERGKGFRDTIKARADLVIGYEAPADFTVEQGKKVMSSFLKDPKKVPKVLFAHNDDMALGAIEAMEEAGVAPGKDIIIISVDGTRKAFEKMVEGKINCVVECNPLLGPLITTAVMEVMEGRTLPKRIVSPESVYTEVLAAKEVANRKY</sequence>
<dbReference type="InterPro" id="IPR025997">
    <property type="entry name" value="SBP_2_dom"/>
</dbReference>
<evidence type="ECO:0000256" key="1">
    <source>
        <dbReference type="ARBA" id="ARBA00004196"/>
    </source>
</evidence>
<evidence type="ECO:0000313" key="6">
    <source>
        <dbReference type="EMBL" id="WNC13256.1"/>
    </source>
</evidence>
<protein>
    <submittedName>
        <fullName evidence="6">ABC transporter substrate-binding protein</fullName>
    </submittedName>
</protein>
<dbReference type="PANTHER" id="PTHR46847">
    <property type="entry name" value="D-ALLOSE-BINDING PERIPLASMIC PROTEIN-RELATED"/>
    <property type="match status" value="1"/>
</dbReference>